<sequence length="229" mass="24932">MLMSSQPNTCHHSSNIRLLPLSYTRHSASTKTTTTMSQTVHRLDSYLRSAGACLVSSPRPPPRRLVCIATVSDRNQSNVLLWKGRVSHNKLSVAAKASSSAPQAETQRFSETSLEKEVLKALSQIIDPDFGTDIVSCGFVKDLVIEEALGEVSFRLELTTPACPVKDMFEKQANEVVAVLPWVKKVNVTMSAQPAKPIFAGQLPPGLSRISSIVAVSSCKVQQPKLSFL</sequence>
<evidence type="ECO:0000313" key="2">
    <source>
        <dbReference type="EMBL" id="KAF2530658.1"/>
    </source>
</evidence>
<dbReference type="InterPro" id="IPR044304">
    <property type="entry name" value="NUBPL-like"/>
</dbReference>
<dbReference type="InterPro" id="IPR034904">
    <property type="entry name" value="FSCA_dom_sf"/>
</dbReference>
<dbReference type="GO" id="GO:0009570">
    <property type="term" value="C:chloroplast stroma"/>
    <property type="evidence" value="ECO:0007669"/>
    <property type="project" value="TreeGrafter"/>
</dbReference>
<organism evidence="2">
    <name type="scientific">Brassica cretica</name>
    <name type="common">Mustard</name>
    <dbReference type="NCBI Taxonomy" id="69181"/>
    <lineage>
        <taxon>Eukaryota</taxon>
        <taxon>Viridiplantae</taxon>
        <taxon>Streptophyta</taxon>
        <taxon>Embryophyta</taxon>
        <taxon>Tracheophyta</taxon>
        <taxon>Spermatophyta</taxon>
        <taxon>Magnoliopsida</taxon>
        <taxon>eudicotyledons</taxon>
        <taxon>Gunneridae</taxon>
        <taxon>Pentapetalae</taxon>
        <taxon>rosids</taxon>
        <taxon>malvids</taxon>
        <taxon>Brassicales</taxon>
        <taxon>Brassicaceae</taxon>
        <taxon>Brassiceae</taxon>
        <taxon>Brassica</taxon>
    </lineage>
</organism>
<dbReference type="AlphaFoldDB" id="A0A8S9FF01"/>
<dbReference type="InterPro" id="IPR002744">
    <property type="entry name" value="MIP18-like"/>
</dbReference>
<dbReference type="GO" id="GO:0051539">
    <property type="term" value="F:4 iron, 4 sulfur cluster binding"/>
    <property type="evidence" value="ECO:0007669"/>
    <property type="project" value="TreeGrafter"/>
</dbReference>
<proteinExistence type="predicted"/>
<protein>
    <recommendedName>
        <fullName evidence="1">MIP18 family-like domain-containing protein</fullName>
    </recommendedName>
</protein>
<dbReference type="FunFam" id="3.30.300.130:FF:000008">
    <property type="entry name" value="Fe-S cluster assembly factor HCF101, chloroplastic"/>
    <property type="match status" value="1"/>
</dbReference>
<dbReference type="SUPFAM" id="SSF117916">
    <property type="entry name" value="Fe-S cluster assembly (FSCA) domain-like"/>
    <property type="match status" value="1"/>
</dbReference>
<dbReference type="Gene3D" id="3.30.300.130">
    <property type="entry name" value="Fe-S cluster assembly (FSCA)"/>
    <property type="match status" value="1"/>
</dbReference>
<reference evidence="2" key="1">
    <citation type="submission" date="2019-12" db="EMBL/GenBank/DDBJ databases">
        <title>Genome sequencing and annotation of Brassica cretica.</title>
        <authorList>
            <person name="Studholme D.J."/>
            <person name="Sarris P.F."/>
        </authorList>
    </citation>
    <scope>NUCLEOTIDE SEQUENCE</scope>
    <source>
        <strain evidence="2">PFS-102/07</strain>
        <tissue evidence="2">Leaf</tissue>
    </source>
</reference>
<dbReference type="GO" id="GO:0016226">
    <property type="term" value="P:iron-sulfur cluster assembly"/>
    <property type="evidence" value="ECO:0007669"/>
    <property type="project" value="InterPro"/>
</dbReference>
<evidence type="ECO:0000259" key="1">
    <source>
        <dbReference type="Pfam" id="PF01883"/>
    </source>
</evidence>
<dbReference type="GO" id="GO:0005524">
    <property type="term" value="F:ATP binding"/>
    <property type="evidence" value="ECO:0007669"/>
    <property type="project" value="InterPro"/>
</dbReference>
<accession>A0A8S9FF01</accession>
<dbReference type="PANTHER" id="PTHR42961">
    <property type="entry name" value="IRON-SULFUR PROTEIN NUBPL"/>
    <property type="match status" value="1"/>
</dbReference>
<feature type="domain" description="MIP18 family-like" evidence="1">
    <location>
        <begin position="116"/>
        <end position="188"/>
    </location>
</feature>
<comment type="caution">
    <text evidence="2">The sequence shown here is derived from an EMBL/GenBank/DDBJ whole genome shotgun (WGS) entry which is preliminary data.</text>
</comment>
<dbReference type="PANTHER" id="PTHR42961:SF2">
    <property type="entry name" value="IRON-SULFUR PROTEIN NUBPL"/>
    <property type="match status" value="1"/>
</dbReference>
<dbReference type="Pfam" id="PF01883">
    <property type="entry name" value="FeS_assembly_P"/>
    <property type="match status" value="1"/>
</dbReference>
<dbReference type="EMBL" id="QGKY02002305">
    <property type="protein sequence ID" value="KAF2530658.1"/>
    <property type="molecule type" value="Genomic_DNA"/>
</dbReference>
<name>A0A8S9FF01_BRACR</name>
<gene>
    <name evidence="2" type="ORF">F2Q70_00033238</name>
</gene>